<organism evidence="1 2">
    <name type="scientific">Candidatus Protofrankia datiscae</name>
    <dbReference type="NCBI Taxonomy" id="2716812"/>
    <lineage>
        <taxon>Bacteria</taxon>
        <taxon>Bacillati</taxon>
        <taxon>Actinomycetota</taxon>
        <taxon>Actinomycetes</taxon>
        <taxon>Frankiales</taxon>
        <taxon>Frankiaceae</taxon>
        <taxon>Protofrankia</taxon>
    </lineage>
</organism>
<protein>
    <submittedName>
        <fullName evidence="1">Uncharacterized protein</fullName>
    </submittedName>
</protein>
<evidence type="ECO:0000313" key="1">
    <source>
        <dbReference type="EMBL" id="AEH09702.1"/>
    </source>
</evidence>
<sequence length="102" mass="11021">MASVAQALAEWRHTAEAHADPGPRAVWLVAGRRIGRCFHGEPAPPVPRLLPKAFAVTGGTGMLTAGRWNRIRHRHAPSENRVKMAMFTVTRRPGILGQGAGP</sequence>
<dbReference type="Proteomes" id="UP000001549">
    <property type="component" value="Chromosome"/>
</dbReference>
<dbReference type="AlphaFoldDB" id="F8B0F3"/>
<gene>
    <name evidence="1" type="ordered locus">FsymDg_2312</name>
</gene>
<dbReference type="EMBL" id="CP002801">
    <property type="protein sequence ID" value="AEH09702.1"/>
    <property type="molecule type" value="Genomic_DNA"/>
</dbReference>
<dbReference type="KEGG" id="fsy:FsymDg_2312"/>
<accession>F8B0F3</accession>
<evidence type="ECO:0000313" key="2">
    <source>
        <dbReference type="Proteomes" id="UP000001549"/>
    </source>
</evidence>
<name>F8B0F3_9ACTN</name>
<reference evidence="1 2" key="1">
    <citation type="submission" date="2011-05" db="EMBL/GenBank/DDBJ databases">
        <title>Complete sequence of chromosome of Frankia symbiont of Datisca glomerata.</title>
        <authorList>
            <consortium name="US DOE Joint Genome Institute"/>
            <person name="Lucas S."/>
            <person name="Han J."/>
            <person name="Lapidus A."/>
            <person name="Cheng J.-F."/>
            <person name="Goodwin L."/>
            <person name="Pitluck S."/>
            <person name="Peters L."/>
            <person name="Mikhailova N."/>
            <person name="Chertkov O."/>
            <person name="Teshima H."/>
            <person name="Han C."/>
            <person name="Tapia R."/>
            <person name="Land M."/>
            <person name="Hauser L."/>
            <person name="Kyrpides N."/>
            <person name="Ivanova N."/>
            <person name="Pagani I."/>
            <person name="Berry A."/>
            <person name="Pawlowski K."/>
            <person name="Persson T."/>
            <person name="Vanden Heuvel B."/>
            <person name="Benson D."/>
            <person name="Woyke T."/>
        </authorList>
    </citation>
    <scope>NUCLEOTIDE SEQUENCE [LARGE SCALE GENOMIC DNA]</scope>
    <source>
        <strain evidence="2">4085684</strain>
    </source>
</reference>
<keyword evidence="2" id="KW-1185">Reference proteome</keyword>
<proteinExistence type="predicted"/>
<dbReference type="HOGENOM" id="CLU_2273247_0_0_11"/>